<dbReference type="Pfam" id="PF13517">
    <property type="entry name" value="FG-GAP_3"/>
    <property type="match status" value="5"/>
</dbReference>
<reference evidence="4" key="1">
    <citation type="submission" date="2019-09" db="EMBL/GenBank/DDBJ databases">
        <title>Characterisation of the sponge microbiome using genome-centric metagenomics.</title>
        <authorList>
            <person name="Engelberts J.P."/>
            <person name="Robbins S.J."/>
            <person name="De Goeij J.M."/>
            <person name="Aranda M."/>
            <person name="Bell S.C."/>
            <person name="Webster N.S."/>
        </authorList>
    </citation>
    <scope>NUCLEOTIDE SEQUENCE</scope>
    <source>
        <strain evidence="4">SB0664_bin_27</strain>
    </source>
</reference>
<dbReference type="AlphaFoldDB" id="A0A6B0YWD8"/>
<dbReference type="PANTHER" id="PTHR44103">
    <property type="entry name" value="PROPROTEIN CONVERTASE P"/>
    <property type="match status" value="1"/>
</dbReference>
<organism evidence="4">
    <name type="scientific">Caldilineaceae bacterium SB0664_bin_27</name>
    <dbReference type="NCBI Taxonomy" id="2605260"/>
    <lineage>
        <taxon>Bacteria</taxon>
        <taxon>Bacillati</taxon>
        <taxon>Chloroflexota</taxon>
        <taxon>Caldilineae</taxon>
        <taxon>Caldilineales</taxon>
        <taxon>Caldilineaceae</taxon>
    </lineage>
</organism>
<keyword evidence="2" id="KW-0677">Repeat</keyword>
<dbReference type="PANTHER" id="PTHR44103:SF1">
    <property type="entry name" value="PROPROTEIN CONVERTASE P"/>
    <property type="match status" value="1"/>
</dbReference>
<sequence length="909" mass="99564">MTNTWTTRGFEDFRQGQFGNAGQNLYVSRAGVLQRIHQYDLNGNGYLDLVFCNSQNHQERPPAFVYDDPLGAAHRAELPAEGAWTGAVADLNNDGYDDLVLGMRHNGIRPDLNAIIYYGAPDGMSERRQQQLPVPECESVAAGDFDGNGRPALAFASQGALRFYSQSELGFEPQRFVDLDIAAEQLTAGDLDGDGFDDLVVRSVEGGVSVYWGGPDGINLERATVFYQPDTERARPSEPAVQYAEHVEEAKPLAGIVHLNGLPHLFLPRSHSVSLAPVGKDRHLGPPLELYCSQALAVALGDVNGDGYDDLVLACRETCNEGERSWIYWGGPEGFDETRRTPLNSHRACDVAVADLSGNGCADVILCQTHTPDSYSADSLIYRASRTGIDPEPVRLPCQDARRVLLGRAGPDARPHVIFVNHFGRNRLGNINPYIYFGEADGFSPQKRQELPGWGAVEALCCDFNDDGRVDIVLANASENSVDRDPGSYLHLHGQDGFDEKPTWILPTNRAHGVCAADINHDGHLDLIFCGFDNPELLIFYGVAADSANGLCFDTANPQRIRLEHDGKLYNEPRWIYLADLNNNGWLDLVVPQIAYDRSFILWGGPEGFSMDRCQPLSVVRGACARAADLTGNGYLDLIIGGHITSQDGPHDSFAYIYWNGPDGLREDLRTLLPANAVNSMAVADFNNDGLLDLFICSYHNGRERDIDSFLYWNRAGRGFSANDRTRLFTHSASGCLAADFNGNGWVDLAVANHKVEGDHIGHSAVWWNGPEGFSAERITQLPTSGPHGMTAVSPHSIADRGPEEYYQSAPFKLPEGAHVTGLTWEAETPSPAWVKAQLRFSEAEEDLEEAAWQGPDGEATWFESPQAAGALNKPGHWVQYRLALGASNACGTPRVTSVEVHYDEPDPS</sequence>
<comment type="caution">
    <text evidence="4">The sequence shown here is derived from an EMBL/GenBank/DDBJ whole genome shotgun (WGS) entry which is preliminary data.</text>
</comment>
<keyword evidence="1" id="KW-0732">Signal</keyword>
<proteinExistence type="predicted"/>
<keyword evidence="3" id="KW-0325">Glycoprotein</keyword>
<evidence type="ECO:0000256" key="1">
    <source>
        <dbReference type="ARBA" id="ARBA00022729"/>
    </source>
</evidence>
<evidence type="ECO:0000256" key="3">
    <source>
        <dbReference type="ARBA" id="ARBA00023180"/>
    </source>
</evidence>
<gene>
    <name evidence="4" type="ORF">F4Y42_13475</name>
</gene>
<dbReference type="Gene3D" id="2.130.10.130">
    <property type="entry name" value="Integrin alpha, N-terminal"/>
    <property type="match status" value="6"/>
</dbReference>
<evidence type="ECO:0000313" key="4">
    <source>
        <dbReference type="EMBL" id="MXY94445.1"/>
    </source>
</evidence>
<dbReference type="SUPFAM" id="SSF69318">
    <property type="entry name" value="Integrin alpha N-terminal domain"/>
    <property type="match status" value="2"/>
</dbReference>
<dbReference type="EMBL" id="VXRG01000109">
    <property type="protein sequence ID" value="MXY94445.1"/>
    <property type="molecule type" value="Genomic_DNA"/>
</dbReference>
<name>A0A6B0YWD8_9CHLR</name>
<dbReference type="SMART" id="SM00191">
    <property type="entry name" value="Int_alpha"/>
    <property type="match status" value="3"/>
</dbReference>
<dbReference type="InterPro" id="IPR013519">
    <property type="entry name" value="Int_alpha_beta-p"/>
</dbReference>
<accession>A0A6B0YWD8</accession>
<evidence type="ECO:0000256" key="2">
    <source>
        <dbReference type="ARBA" id="ARBA00022737"/>
    </source>
</evidence>
<dbReference type="InterPro" id="IPR028994">
    <property type="entry name" value="Integrin_alpha_N"/>
</dbReference>
<dbReference type="InterPro" id="IPR013517">
    <property type="entry name" value="FG-GAP"/>
</dbReference>
<protein>
    <submittedName>
        <fullName evidence="4">VCBS repeat-containing protein</fullName>
    </submittedName>
</protein>